<evidence type="ECO:0000313" key="1">
    <source>
        <dbReference type="EMBL" id="AXR02255.1"/>
    </source>
</evidence>
<reference evidence="1 2" key="1">
    <citation type="submission" date="2018-08" db="EMBL/GenBank/DDBJ databases">
        <title>Whole Genome Sequences of Two Pseudoalteromonas piscicida Strains, DE1-A and DE2-A, which Exhibit Strong Antibacterial Activity against Vibrio vulnificus.</title>
        <authorList>
            <person name="Richards G.P."/>
            <person name="Needleman D.S."/>
            <person name="Watson M.A."/>
            <person name="Polson S.W."/>
        </authorList>
    </citation>
    <scope>NUCLEOTIDE SEQUENCE [LARGE SCALE GENOMIC DNA]</scope>
    <source>
        <strain evidence="1 2">DE2-A</strain>
    </source>
</reference>
<sequence length="42" mass="5074">MIRTFSLERIAKRQWLPARHRVEFLHRISQAKAAFFRPCSAF</sequence>
<dbReference type="AlphaFoldDB" id="A0AAD0W3G9"/>
<protein>
    <submittedName>
        <fullName evidence="1">Uncharacterized protein</fullName>
    </submittedName>
</protein>
<dbReference type="EMBL" id="CP031761">
    <property type="protein sequence ID" value="AXR02255.1"/>
    <property type="molecule type" value="Genomic_DNA"/>
</dbReference>
<dbReference type="Proteomes" id="UP000258102">
    <property type="component" value="Chromosome 1"/>
</dbReference>
<accession>A0AAD0W3G9</accession>
<proteinExistence type="predicted"/>
<gene>
    <name evidence="1" type="ORF">D0511_09395</name>
</gene>
<organism evidence="1 2">
    <name type="scientific">Pseudoalteromonas piscicida</name>
    <dbReference type="NCBI Taxonomy" id="43662"/>
    <lineage>
        <taxon>Bacteria</taxon>
        <taxon>Pseudomonadati</taxon>
        <taxon>Pseudomonadota</taxon>
        <taxon>Gammaproteobacteria</taxon>
        <taxon>Alteromonadales</taxon>
        <taxon>Pseudoalteromonadaceae</taxon>
        <taxon>Pseudoalteromonas</taxon>
    </lineage>
</organism>
<evidence type="ECO:0000313" key="2">
    <source>
        <dbReference type="Proteomes" id="UP000258102"/>
    </source>
</evidence>
<name>A0AAD0W3G9_PSEO7</name>